<keyword evidence="2" id="KW-1185">Reference proteome</keyword>
<reference evidence="1 2" key="1">
    <citation type="submission" date="2019-02" db="EMBL/GenBank/DDBJ databases">
        <title>Deep-cultivation of Planctomycetes and their phenomic and genomic characterization uncovers novel biology.</title>
        <authorList>
            <person name="Wiegand S."/>
            <person name="Jogler M."/>
            <person name="Boedeker C."/>
            <person name="Pinto D."/>
            <person name="Vollmers J."/>
            <person name="Rivas-Marin E."/>
            <person name="Kohn T."/>
            <person name="Peeters S.H."/>
            <person name="Heuer A."/>
            <person name="Rast P."/>
            <person name="Oberbeckmann S."/>
            <person name="Bunk B."/>
            <person name="Jeske O."/>
            <person name="Meyerdierks A."/>
            <person name="Storesund J.E."/>
            <person name="Kallscheuer N."/>
            <person name="Luecker S."/>
            <person name="Lage O.M."/>
            <person name="Pohl T."/>
            <person name="Merkel B.J."/>
            <person name="Hornburger P."/>
            <person name="Mueller R.-W."/>
            <person name="Bruemmer F."/>
            <person name="Labrenz M."/>
            <person name="Spormann A.M."/>
            <person name="Op den Camp H."/>
            <person name="Overmann J."/>
            <person name="Amann R."/>
            <person name="Jetten M.S.M."/>
            <person name="Mascher T."/>
            <person name="Medema M.H."/>
            <person name="Devos D.P."/>
            <person name="Kaster A.-K."/>
            <person name="Ovreas L."/>
            <person name="Rohde M."/>
            <person name="Galperin M.Y."/>
            <person name="Jogler C."/>
        </authorList>
    </citation>
    <scope>NUCLEOTIDE SEQUENCE [LARGE SCALE GENOMIC DNA]</scope>
    <source>
        <strain evidence="1 2">Pan216</strain>
    </source>
</reference>
<dbReference type="KEGG" id="knv:Pan216_22510"/>
<accession>A0A518B346</accession>
<name>A0A518B346_9BACT</name>
<evidence type="ECO:0000313" key="1">
    <source>
        <dbReference type="EMBL" id="QDU61395.1"/>
    </source>
</evidence>
<dbReference type="SUPFAM" id="SSF52266">
    <property type="entry name" value="SGNH hydrolase"/>
    <property type="match status" value="1"/>
</dbReference>
<dbReference type="AlphaFoldDB" id="A0A518B346"/>
<protein>
    <recommendedName>
        <fullName evidence="3">SGNH hydrolase-type esterase domain-containing protein</fullName>
    </recommendedName>
</protein>
<dbReference type="Proteomes" id="UP000317093">
    <property type="component" value="Chromosome"/>
</dbReference>
<dbReference type="InterPro" id="IPR036514">
    <property type="entry name" value="SGNH_hydro_sf"/>
</dbReference>
<dbReference type="EMBL" id="CP036279">
    <property type="protein sequence ID" value="QDU61395.1"/>
    <property type="molecule type" value="Genomic_DNA"/>
</dbReference>
<dbReference type="GO" id="GO:0016788">
    <property type="term" value="F:hydrolase activity, acting on ester bonds"/>
    <property type="evidence" value="ECO:0007669"/>
    <property type="project" value="UniProtKB-ARBA"/>
</dbReference>
<gene>
    <name evidence="1" type="ORF">Pan216_22510</name>
</gene>
<organism evidence="1 2">
    <name type="scientific">Kolteria novifilia</name>
    <dbReference type="NCBI Taxonomy" id="2527975"/>
    <lineage>
        <taxon>Bacteria</taxon>
        <taxon>Pseudomonadati</taxon>
        <taxon>Planctomycetota</taxon>
        <taxon>Planctomycetia</taxon>
        <taxon>Kolteriales</taxon>
        <taxon>Kolteriaceae</taxon>
        <taxon>Kolteria</taxon>
    </lineage>
</organism>
<sequence length="415" mass="46281">MDPFLAESGPDSMKTDTELHLTAQKKSRFGGLWPKLALLGTSLVIGIVMLEVAIRMVSQEGESLLVKDTLVGQRYVRDTFESTYVPEAGREVMLRFNAEGFRGPDRPKTKPRGLQRVAVLGDSFIAAVAVEEEDSLVGRLEVELVTADSGAEWEVMNFGVSGFSTGQSLLTWRHFAREYDPDLVLLCFYNGNDLADNHHGSSSGHRPYFVLNEGGSLQLVPLKPVRSTLSRWLAEYSQFYVWQKHQTRKVRDLFRETANVLPPGFHIFDSEPTGETAEAWEVTERLITTVAEEVRESGAEVVVVGIPAHEQLVEKYWYRLIETVGPAAAGKYDPNYPEQRLGKLCHDQGISYLPMVNGFRELEDPASCYFLEVGHWNEKGNDVAARLVVEHLADLAAQSALPARQATNPSATDRQ</sequence>
<dbReference type="Gene3D" id="3.40.50.1110">
    <property type="entry name" value="SGNH hydrolase"/>
    <property type="match status" value="1"/>
</dbReference>
<evidence type="ECO:0008006" key="3">
    <source>
        <dbReference type="Google" id="ProtNLM"/>
    </source>
</evidence>
<evidence type="ECO:0000313" key="2">
    <source>
        <dbReference type="Proteomes" id="UP000317093"/>
    </source>
</evidence>
<proteinExistence type="predicted"/>